<feature type="active site" evidence="7">
    <location>
        <position position="135"/>
    </location>
</feature>
<dbReference type="PANTHER" id="PTHR43390">
    <property type="entry name" value="SIGNAL PEPTIDASE I"/>
    <property type="match status" value="1"/>
</dbReference>
<dbReference type="EMBL" id="CP027860">
    <property type="protein sequence ID" value="AVQ00090.1"/>
    <property type="molecule type" value="Genomic_DNA"/>
</dbReference>
<dbReference type="PROSITE" id="PS00501">
    <property type="entry name" value="SPASE_I_1"/>
    <property type="match status" value="1"/>
</dbReference>
<dbReference type="EC" id="3.4.21.89" evidence="3 8"/>
<dbReference type="GO" id="GO:0006465">
    <property type="term" value="P:signal peptide processing"/>
    <property type="evidence" value="ECO:0007669"/>
    <property type="project" value="InterPro"/>
</dbReference>
<evidence type="ECO:0000256" key="4">
    <source>
        <dbReference type="ARBA" id="ARBA00019232"/>
    </source>
</evidence>
<name>A0A2P1PZ19_9GAMM</name>
<dbReference type="KEGG" id="xba:C7S18_11615"/>
<organism evidence="11 12">
    <name type="scientific">Ahniella affigens</name>
    <dbReference type="NCBI Taxonomy" id="2021234"/>
    <lineage>
        <taxon>Bacteria</taxon>
        <taxon>Pseudomonadati</taxon>
        <taxon>Pseudomonadota</taxon>
        <taxon>Gammaproteobacteria</taxon>
        <taxon>Lysobacterales</taxon>
        <taxon>Rhodanobacteraceae</taxon>
        <taxon>Ahniella</taxon>
    </lineage>
</organism>
<evidence type="ECO:0000256" key="1">
    <source>
        <dbReference type="ARBA" id="ARBA00000677"/>
    </source>
</evidence>
<evidence type="ECO:0000256" key="7">
    <source>
        <dbReference type="PIRSR" id="PIRSR600223-1"/>
    </source>
</evidence>
<dbReference type="AlphaFoldDB" id="A0A2P1PZ19"/>
<reference evidence="11 12" key="2">
    <citation type="submission" date="2018-03" db="EMBL/GenBank/DDBJ databases">
        <authorList>
            <person name="Keele B.F."/>
        </authorList>
    </citation>
    <scope>NUCLEOTIDE SEQUENCE [LARGE SCALE GENOMIC DNA]</scope>
    <source>
        <strain evidence="11 12">D13</strain>
    </source>
</reference>
<keyword evidence="12" id="KW-1185">Reference proteome</keyword>
<evidence type="ECO:0000256" key="5">
    <source>
        <dbReference type="ARBA" id="ARBA00022670"/>
    </source>
</evidence>
<evidence type="ECO:0000313" key="11">
    <source>
        <dbReference type="EMBL" id="AVQ00090.1"/>
    </source>
</evidence>
<dbReference type="InterPro" id="IPR000223">
    <property type="entry name" value="Pept_S26A_signal_pept_1"/>
</dbReference>
<comment type="catalytic activity">
    <reaction evidence="1 8">
        <text>Cleavage of hydrophobic, N-terminal signal or leader sequences from secreted and periplasmic proteins.</text>
        <dbReference type="EC" id="3.4.21.89"/>
    </reaction>
</comment>
<dbReference type="NCBIfam" id="TIGR02227">
    <property type="entry name" value="sigpep_I_bact"/>
    <property type="match status" value="1"/>
</dbReference>
<dbReference type="Pfam" id="PF10502">
    <property type="entry name" value="Peptidase_S26"/>
    <property type="match status" value="1"/>
</dbReference>
<dbReference type="GO" id="GO:0009003">
    <property type="term" value="F:signal peptidase activity"/>
    <property type="evidence" value="ECO:0007669"/>
    <property type="project" value="UniProtKB-EC"/>
</dbReference>
<dbReference type="InterPro" id="IPR019756">
    <property type="entry name" value="Pept_S26A_signal_pept_1_Ser-AS"/>
</dbReference>
<comment type="subcellular location">
    <subcellularLocation>
        <location evidence="9">Membrane</location>
        <topology evidence="9">Multi-pass membrane protein</topology>
    </subcellularLocation>
</comment>
<proteinExistence type="inferred from homology"/>
<dbReference type="OrthoDB" id="9815782at2"/>
<dbReference type="Gene3D" id="2.10.109.10">
    <property type="entry name" value="Umud Fragment, subunit A"/>
    <property type="match status" value="1"/>
</dbReference>
<dbReference type="InterPro" id="IPR036286">
    <property type="entry name" value="LexA/Signal_pep-like_sf"/>
</dbReference>
<accession>A0A2P1PZ19</accession>
<keyword evidence="6 8" id="KW-0378">Hydrolase</keyword>
<evidence type="ECO:0000259" key="10">
    <source>
        <dbReference type="Pfam" id="PF10502"/>
    </source>
</evidence>
<comment type="similarity">
    <text evidence="2 9">Belongs to the peptidase S26 family.</text>
</comment>
<evidence type="ECO:0000256" key="8">
    <source>
        <dbReference type="RuleBase" id="RU003993"/>
    </source>
</evidence>
<evidence type="ECO:0000256" key="6">
    <source>
        <dbReference type="ARBA" id="ARBA00022801"/>
    </source>
</evidence>
<feature type="domain" description="Peptidase S26" evidence="10">
    <location>
        <begin position="44"/>
        <end position="249"/>
    </location>
</feature>
<gene>
    <name evidence="11" type="primary">lepB</name>
    <name evidence="11" type="ORF">C7S18_11615</name>
</gene>
<dbReference type="GO" id="GO:0004252">
    <property type="term" value="F:serine-type endopeptidase activity"/>
    <property type="evidence" value="ECO:0007669"/>
    <property type="project" value="InterPro"/>
</dbReference>
<keyword evidence="5 8" id="KW-0645">Protease</keyword>
<evidence type="ECO:0000313" key="12">
    <source>
        <dbReference type="Proteomes" id="UP000241074"/>
    </source>
</evidence>
<dbReference type="PROSITE" id="PS00761">
    <property type="entry name" value="SPASE_I_3"/>
    <property type="match status" value="1"/>
</dbReference>
<dbReference type="SUPFAM" id="SSF51306">
    <property type="entry name" value="LexA/Signal peptidase"/>
    <property type="match status" value="1"/>
</dbReference>
<dbReference type="Proteomes" id="UP000241074">
    <property type="component" value="Chromosome"/>
</dbReference>
<dbReference type="PROSITE" id="PS00760">
    <property type="entry name" value="SPASE_I_2"/>
    <property type="match status" value="1"/>
</dbReference>
<protein>
    <recommendedName>
        <fullName evidence="4 8">Signal peptidase I</fullName>
        <ecNumber evidence="3 8">3.4.21.89</ecNumber>
    </recommendedName>
</protein>
<feature type="active site" evidence="7">
    <location>
        <position position="74"/>
    </location>
</feature>
<evidence type="ECO:0000256" key="9">
    <source>
        <dbReference type="RuleBase" id="RU362042"/>
    </source>
</evidence>
<sequence length="272" mass="30251">MRLDFALILVCLAAFTGFVWGVDKLFFEKGRKALGEAGKEPTIVEYSRSFFPVIFVVLLLRSFIAEPFKIPSSSMMPTLLIGDFILVNKFAYGIRLPVINTKVIALGEPKRGDVVVFKYPGFNAKDENRGKDYIKRVIGLPGDVVEYRGKTIFINGEAVAQISPESYVGVGQGSEMTGSQKRVEMLPGREHDILIIPELTQLADADGAFTVGPKQYFVMGDNRDRSEDSRFWGMVPEENLVGRAFFIWMNWDGENGGVEFSRIGTIIKGGES</sequence>
<evidence type="ECO:0000256" key="2">
    <source>
        <dbReference type="ARBA" id="ARBA00009370"/>
    </source>
</evidence>
<dbReference type="InterPro" id="IPR019533">
    <property type="entry name" value="Peptidase_S26"/>
</dbReference>
<dbReference type="CDD" id="cd06530">
    <property type="entry name" value="S26_SPase_I"/>
    <property type="match status" value="1"/>
</dbReference>
<reference evidence="11 12" key="1">
    <citation type="submission" date="2018-03" db="EMBL/GenBank/DDBJ databases">
        <title>Ahniella affigens gen. nov., sp. nov., a gammaproteobacterium isolated from sandy soil near a stream.</title>
        <authorList>
            <person name="Ko Y."/>
            <person name="Kim J.-H."/>
        </authorList>
    </citation>
    <scope>NUCLEOTIDE SEQUENCE [LARGE SCALE GENOMIC DNA]</scope>
    <source>
        <strain evidence="11 12">D13</strain>
    </source>
</reference>
<dbReference type="GO" id="GO:0016020">
    <property type="term" value="C:membrane"/>
    <property type="evidence" value="ECO:0007669"/>
    <property type="project" value="UniProtKB-SubCell"/>
</dbReference>
<dbReference type="InterPro" id="IPR019757">
    <property type="entry name" value="Pept_S26A_signal_pept_1_Lys-AS"/>
</dbReference>
<dbReference type="PANTHER" id="PTHR43390:SF1">
    <property type="entry name" value="CHLOROPLAST PROCESSING PEPTIDASE"/>
    <property type="match status" value="1"/>
</dbReference>
<dbReference type="PRINTS" id="PR00727">
    <property type="entry name" value="LEADERPTASE"/>
</dbReference>
<evidence type="ECO:0000256" key="3">
    <source>
        <dbReference type="ARBA" id="ARBA00013208"/>
    </source>
</evidence>
<dbReference type="InterPro" id="IPR019758">
    <property type="entry name" value="Pept_S26A_signal_pept_1_CS"/>
</dbReference>